<gene>
    <name evidence="2" type="ORF">KME25_13760</name>
</gene>
<dbReference type="InterPro" id="IPR003347">
    <property type="entry name" value="JmjC_dom"/>
</dbReference>
<dbReference type="PANTHER" id="PTHR12461">
    <property type="entry name" value="HYPOXIA-INDUCIBLE FACTOR 1 ALPHA INHIBITOR-RELATED"/>
    <property type="match status" value="1"/>
</dbReference>
<dbReference type="PANTHER" id="PTHR12461:SF105">
    <property type="entry name" value="HYPOXIA-INDUCIBLE FACTOR 1-ALPHA INHIBITOR"/>
    <property type="match status" value="1"/>
</dbReference>
<proteinExistence type="predicted"/>
<dbReference type="Gene3D" id="2.60.120.10">
    <property type="entry name" value="Jelly Rolls"/>
    <property type="match status" value="1"/>
</dbReference>
<reference evidence="2" key="2">
    <citation type="journal article" date="2022" name="Microbiol. Resour. Announc.">
        <title>Metagenome Sequencing to Explore Phylogenomics of Terrestrial Cyanobacteria.</title>
        <authorList>
            <person name="Ward R.D."/>
            <person name="Stajich J.E."/>
            <person name="Johansen J.R."/>
            <person name="Huntemann M."/>
            <person name="Clum A."/>
            <person name="Foster B."/>
            <person name="Foster B."/>
            <person name="Roux S."/>
            <person name="Palaniappan K."/>
            <person name="Varghese N."/>
            <person name="Mukherjee S."/>
            <person name="Reddy T.B.K."/>
            <person name="Daum C."/>
            <person name="Copeland A."/>
            <person name="Chen I.A."/>
            <person name="Ivanova N.N."/>
            <person name="Kyrpides N.C."/>
            <person name="Shapiro N."/>
            <person name="Eloe-Fadrosh E.A."/>
            <person name="Pietrasiak N."/>
        </authorList>
    </citation>
    <scope>NUCLEOTIDE SEQUENCE</scope>
    <source>
        <strain evidence="2">CPER-KK1</strain>
    </source>
</reference>
<sequence length="324" mass="36914">MQTKPEEDNLPKLNNRDFPVSRIQAAKLTPQIFFEEYQNHGIPVVITGLLDAEADWTLDYLCEKLGTTEFPIRYNGQQRYEQDKRKWANIGSGVETKTMSFLQYAELLRNGEAKENALYLAKATLTNTPLADATLIKSTEASMGLRLPATDLNLWLGLGGHTTCLHYDTMDGTLMQLHGAKRIVLFPPSQLYNLYPFPVAVHLRHGLRKRAGYSQVYPEKPDFQSFPKFKLALQHRHEVILNRGDILFIPAGWSHEVTALGNEIVCSVNRFWHVYPFSRAVRSWSKWRVHLGSVCAMPHTLTSWLTAMSSSKHSQGFSEVLKRL</sequence>
<evidence type="ECO:0000313" key="3">
    <source>
        <dbReference type="Proteomes" id="UP000753908"/>
    </source>
</evidence>
<dbReference type="PROSITE" id="PS51184">
    <property type="entry name" value="JMJC"/>
    <property type="match status" value="1"/>
</dbReference>
<reference evidence="2" key="1">
    <citation type="submission" date="2021-05" db="EMBL/GenBank/DDBJ databases">
        <authorList>
            <person name="Pietrasiak N."/>
            <person name="Ward R."/>
            <person name="Stajich J.E."/>
            <person name="Kurbessoian T."/>
        </authorList>
    </citation>
    <scope>NUCLEOTIDE SEQUENCE</scope>
    <source>
        <strain evidence="2">CPER-KK1</strain>
    </source>
</reference>
<dbReference type="InterPro" id="IPR014710">
    <property type="entry name" value="RmlC-like_jellyroll"/>
</dbReference>
<protein>
    <submittedName>
        <fullName evidence="2">Cupin-like domain-containing protein</fullName>
    </submittedName>
</protein>
<dbReference type="Pfam" id="PF13621">
    <property type="entry name" value="Cupin_8"/>
    <property type="match status" value="1"/>
</dbReference>
<dbReference type="SMART" id="SM00558">
    <property type="entry name" value="JmjC"/>
    <property type="match status" value="1"/>
</dbReference>
<organism evidence="2 3">
    <name type="scientific">Symplocastrum torsivum CPER-KK1</name>
    <dbReference type="NCBI Taxonomy" id="450513"/>
    <lineage>
        <taxon>Bacteria</taxon>
        <taxon>Bacillati</taxon>
        <taxon>Cyanobacteriota</taxon>
        <taxon>Cyanophyceae</taxon>
        <taxon>Oscillatoriophycideae</taxon>
        <taxon>Oscillatoriales</taxon>
        <taxon>Microcoleaceae</taxon>
        <taxon>Symplocastrum</taxon>
    </lineage>
</organism>
<accession>A0A951PLP0</accession>
<evidence type="ECO:0000259" key="1">
    <source>
        <dbReference type="PROSITE" id="PS51184"/>
    </source>
</evidence>
<dbReference type="CDD" id="cd02208">
    <property type="entry name" value="cupin_RmlC-like"/>
    <property type="match status" value="1"/>
</dbReference>
<dbReference type="InterPro" id="IPR041667">
    <property type="entry name" value="Cupin_8"/>
</dbReference>
<dbReference type="SUPFAM" id="SSF51197">
    <property type="entry name" value="Clavaminate synthase-like"/>
    <property type="match status" value="1"/>
</dbReference>
<feature type="domain" description="JmjC" evidence="1">
    <location>
        <begin position="125"/>
        <end position="289"/>
    </location>
</feature>
<dbReference type="EMBL" id="JAHHIF010000015">
    <property type="protein sequence ID" value="MBW4545494.1"/>
    <property type="molecule type" value="Genomic_DNA"/>
</dbReference>
<name>A0A951PLP0_9CYAN</name>
<dbReference type="AlphaFoldDB" id="A0A951PLP0"/>
<evidence type="ECO:0000313" key="2">
    <source>
        <dbReference type="EMBL" id="MBW4545494.1"/>
    </source>
</evidence>
<comment type="caution">
    <text evidence="2">The sequence shown here is derived from an EMBL/GenBank/DDBJ whole genome shotgun (WGS) entry which is preliminary data.</text>
</comment>
<dbReference type="Proteomes" id="UP000753908">
    <property type="component" value="Unassembled WGS sequence"/>
</dbReference>